<dbReference type="InterPro" id="IPR032694">
    <property type="entry name" value="CopC/D"/>
</dbReference>
<keyword evidence="2" id="KW-1003">Cell membrane</keyword>
<keyword evidence="5 6" id="KW-0472">Membrane</keyword>
<dbReference type="Pfam" id="PF05425">
    <property type="entry name" value="CopD"/>
    <property type="match status" value="1"/>
</dbReference>
<feature type="transmembrane region" description="Helical" evidence="6">
    <location>
        <begin position="238"/>
        <end position="255"/>
    </location>
</feature>
<dbReference type="RefSeq" id="WP_172238467.1">
    <property type="nucleotide sequence ID" value="NZ_JABFDP010000019.1"/>
</dbReference>
<sequence>MALFLDIFGYLSVVLRGLTLLAQSFTIGGLAFQLLLLRPLQAELSAEAIIVGKRGQRLLRLSAFGWFAIVLAALAVNMAALTGTLELSLGEAAGADFARSGFAVAACALGIAWLARTGHWGRARAIMLVALVGLALAMQLNLTHAASRLDVRWPLLAADFLHMLGAGIWIGGLPYFLLALNGCRSEDDQRRIGRRYSLMSMASVAAIVLGGTIMAMAYLGSFAAIYGTAYGVMTSAKVAMLLMLLALGAGNFLAVERLRRRDPAAPLLRMKRFVEVELGIGLTVLLTAGSLTSLPPGIDLSQDRLSWSEIVERATPQWPRLSSPSVDQLTISQLQAKIDAADAQRVTAPQAYVPGEGVILPRSAADIAWSEYNHHWAGIFVVLIGVLALIERFSWGRWARHWPLLFLVMAAFLFFRADEMAWPLGPIGFWASWRDPEVAQHRLFVVLIILFGLFEWRVRLRGQQAGRAALVFPLTVAAGGALLLTHSHAIANIKDQLLIEMSHTPLALCGITAGWARWLELRMDGRISRAAAWVWPVAFVLVGLILLDYREA</sequence>
<comment type="caution">
    <text evidence="8">The sequence shown here is derived from an EMBL/GenBank/DDBJ whole genome shotgun (WGS) entry which is preliminary data.</text>
</comment>
<feature type="transmembrane region" description="Helical" evidence="6">
    <location>
        <begin position="97"/>
        <end position="115"/>
    </location>
</feature>
<feature type="transmembrane region" description="Helical" evidence="6">
    <location>
        <begin position="122"/>
        <end position="140"/>
    </location>
</feature>
<evidence type="ECO:0000256" key="5">
    <source>
        <dbReference type="ARBA" id="ARBA00023136"/>
    </source>
</evidence>
<evidence type="ECO:0000256" key="6">
    <source>
        <dbReference type="SAM" id="Phobius"/>
    </source>
</evidence>
<feature type="transmembrane region" description="Helical" evidence="6">
    <location>
        <begin position="160"/>
        <end position="180"/>
    </location>
</feature>
<keyword evidence="4 6" id="KW-1133">Transmembrane helix</keyword>
<evidence type="ECO:0000313" key="9">
    <source>
        <dbReference type="Proteomes" id="UP001314635"/>
    </source>
</evidence>
<name>A0ABS5G885_9BRAD</name>
<feature type="transmembrane region" description="Helical" evidence="6">
    <location>
        <begin position="276"/>
        <end position="298"/>
    </location>
</feature>
<feature type="transmembrane region" description="Helical" evidence="6">
    <location>
        <begin position="530"/>
        <end position="547"/>
    </location>
</feature>
<keyword evidence="9" id="KW-1185">Reference proteome</keyword>
<protein>
    <submittedName>
        <fullName evidence="8">CopD family protein</fullName>
    </submittedName>
</protein>
<evidence type="ECO:0000256" key="2">
    <source>
        <dbReference type="ARBA" id="ARBA00022475"/>
    </source>
</evidence>
<gene>
    <name evidence="8" type="ORF">JQ619_17345</name>
</gene>
<evidence type="ECO:0000256" key="1">
    <source>
        <dbReference type="ARBA" id="ARBA00004651"/>
    </source>
</evidence>
<proteinExistence type="predicted"/>
<dbReference type="PANTHER" id="PTHR34820">
    <property type="entry name" value="INNER MEMBRANE PROTEIN YEBZ"/>
    <property type="match status" value="1"/>
</dbReference>
<dbReference type="EMBL" id="JAFCLK010000015">
    <property type="protein sequence ID" value="MBR1137535.1"/>
    <property type="molecule type" value="Genomic_DNA"/>
</dbReference>
<organism evidence="8 9">
    <name type="scientific">Bradyrhizobium denitrificans</name>
    <dbReference type="NCBI Taxonomy" id="2734912"/>
    <lineage>
        <taxon>Bacteria</taxon>
        <taxon>Pseudomonadati</taxon>
        <taxon>Pseudomonadota</taxon>
        <taxon>Alphaproteobacteria</taxon>
        <taxon>Hyphomicrobiales</taxon>
        <taxon>Nitrobacteraceae</taxon>
        <taxon>Bradyrhizobium</taxon>
    </lineage>
</organism>
<evidence type="ECO:0000313" key="8">
    <source>
        <dbReference type="EMBL" id="MBR1137535.1"/>
    </source>
</evidence>
<dbReference type="InterPro" id="IPR008457">
    <property type="entry name" value="Cu-R_CopD_dom"/>
</dbReference>
<feature type="transmembrane region" description="Helical" evidence="6">
    <location>
        <begin position="58"/>
        <end position="85"/>
    </location>
</feature>
<dbReference type="Proteomes" id="UP001314635">
    <property type="component" value="Unassembled WGS sequence"/>
</dbReference>
<comment type="subcellular location">
    <subcellularLocation>
        <location evidence="1">Cell membrane</location>
        <topology evidence="1">Multi-pass membrane protein</topology>
    </subcellularLocation>
</comment>
<evidence type="ECO:0000259" key="7">
    <source>
        <dbReference type="Pfam" id="PF05425"/>
    </source>
</evidence>
<feature type="transmembrane region" description="Helical" evidence="6">
    <location>
        <begin position="20"/>
        <end position="37"/>
    </location>
</feature>
<feature type="transmembrane region" description="Helical" evidence="6">
    <location>
        <begin position="402"/>
        <end position="418"/>
    </location>
</feature>
<evidence type="ECO:0000256" key="3">
    <source>
        <dbReference type="ARBA" id="ARBA00022692"/>
    </source>
</evidence>
<feature type="transmembrane region" description="Helical" evidence="6">
    <location>
        <begin position="201"/>
        <end position="226"/>
    </location>
</feature>
<feature type="transmembrane region" description="Helical" evidence="6">
    <location>
        <begin position="372"/>
        <end position="390"/>
    </location>
</feature>
<dbReference type="PANTHER" id="PTHR34820:SF4">
    <property type="entry name" value="INNER MEMBRANE PROTEIN YEBZ"/>
    <property type="match status" value="1"/>
</dbReference>
<keyword evidence="3 6" id="KW-0812">Transmembrane</keyword>
<feature type="transmembrane region" description="Helical" evidence="6">
    <location>
        <begin position="438"/>
        <end position="456"/>
    </location>
</feature>
<evidence type="ECO:0000256" key="4">
    <source>
        <dbReference type="ARBA" id="ARBA00022989"/>
    </source>
</evidence>
<reference evidence="9" key="1">
    <citation type="journal article" date="2021" name="ISME J.">
        <title>Evolutionary origin and ecological implication of a unique nif island in free-living Bradyrhizobium lineages.</title>
        <authorList>
            <person name="Tao J."/>
        </authorList>
    </citation>
    <scope>NUCLEOTIDE SEQUENCE [LARGE SCALE GENOMIC DNA]</scope>
    <source>
        <strain evidence="9">SZCCT0094</strain>
    </source>
</reference>
<feature type="transmembrane region" description="Helical" evidence="6">
    <location>
        <begin position="468"/>
        <end position="491"/>
    </location>
</feature>
<feature type="domain" description="Copper resistance protein D" evidence="7">
    <location>
        <begin position="191"/>
        <end position="291"/>
    </location>
</feature>
<accession>A0ABS5G885</accession>